<reference evidence="3" key="1">
    <citation type="journal article" date="2021" name="Science">
        <title>Hunting the eagle killer: A cyanobacterial neurotoxin causes vacuolar myelinopathy.</title>
        <authorList>
            <person name="Breinlinger S."/>
            <person name="Phillips T.J."/>
            <person name="Haram B.N."/>
            <person name="Mares J."/>
            <person name="Martinez Yerena J.A."/>
            <person name="Hrouzek P."/>
            <person name="Sobotka R."/>
            <person name="Henderson W.M."/>
            <person name="Schmieder P."/>
            <person name="Williams S.M."/>
            <person name="Lauderdale J.D."/>
            <person name="Wilde H.D."/>
            <person name="Gerrin W."/>
            <person name="Kust A."/>
            <person name="Washington J.W."/>
            <person name="Wagner C."/>
            <person name="Geier B."/>
            <person name="Liebeke M."/>
            <person name="Enke H."/>
            <person name="Niedermeyer T.H.J."/>
            <person name="Wilde S.B."/>
        </authorList>
    </citation>
    <scope>NUCLEOTIDE SEQUENCE [LARGE SCALE GENOMIC DNA]</scope>
    <source>
        <strain evidence="3">Thurmond2011</strain>
    </source>
</reference>
<evidence type="ECO:0008006" key="4">
    <source>
        <dbReference type="Google" id="ProtNLM"/>
    </source>
</evidence>
<sequence length="155" mass="16879">MSVVRKNIIIACVGLSLTFLVTACNNSKSSQCERLIKVVNKGSDLIGDNKAKQVTTSLKLAQDLETIAKEIKELKLQDSKLKEFQIQFVNVFETFSKSFATAAKAFNSEKTAPRGSAIVQKARGDIETALTKASITGKQSDAIATQMNKYCSKPN</sequence>
<dbReference type="PROSITE" id="PS51257">
    <property type="entry name" value="PROKAR_LIPOPROTEIN"/>
    <property type="match status" value="1"/>
</dbReference>
<accession>A0AAP5IGX3</accession>
<feature type="signal peptide" evidence="1">
    <location>
        <begin position="1"/>
        <end position="23"/>
    </location>
</feature>
<evidence type="ECO:0000256" key="1">
    <source>
        <dbReference type="SAM" id="SignalP"/>
    </source>
</evidence>
<protein>
    <recommendedName>
        <fullName evidence="4">Lipoprotein</fullName>
    </recommendedName>
</protein>
<keyword evidence="3" id="KW-1185">Reference proteome</keyword>
<dbReference type="Proteomes" id="UP000667802">
    <property type="component" value="Unassembled WGS sequence"/>
</dbReference>
<feature type="chain" id="PRO_5042963123" description="Lipoprotein" evidence="1">
    <location>
        <begin position="24"/>
        <end position="155"/>
    </location>
</feature>
<proteinExistence type="predicted"/>
<comment type="caution">
    <text evidence="2">The sequence shown here is derived from an EMBL/GenBank/DDBJ whole genome shotgun (WGS) entry which is preliminary data.</text>
</comment>
<evidence type="ECO:0000313" key="3">
    <source>
        <dbReference type="Proteomes" id="UP000667802"/>
    </source>
</evidence>
<dbReference type="AlphaFoldDB" id="A0AAP5IGX3"/>
<gene>
    <name evidence="2" type="ORF">G7B40_039505</name>
</gene>
<organism evidence="2 3">
    <name type="scientific">Aetokthonos hydrillicola Thurmond2011</name>
    <dbReference type="NCBI Taxonomy" id="2712845"/>
    <lineage>
        <taxon>Bacteria</taxon>
        <taxon>Bacillati</taxon>
        <taxon>Cyanobacteriota</taxon>
        <taxon>Cyanophyceae</taxon>
        <taxon>Nostocales</taxon>
        <taxon>Hapalosiphonaceae</taxon>
        <taxon>Aetokthonos</taxon>
    </lineage>
</organism>
<dbReference type="RefSeq" id="WP_208351671.1">
    <property type="nucleotide sequence ID" value="NZ_JAALHA020000036.1"/>
</dbReference>
<evidence type="ECO:0000313" key="2">
    <source>
        <dbReference type="EMBL" id="MDR9900579.1"/>
    </source>
</evidence>
<name>A0AAP5IGX3_9CYAN</name>
<dbReference type="EMBL" id="JAALHA020000036">
    <property type="protein sequence ID" value="MDR9900579.1"/>
    <property type="molecule type" value="Genomic_DNA"/>
</dbReference>
<keyword evidence="1" id="KW-0732">Signal</keyword>